<comment type="similarity">
    <text evidence="1">Belongs to the ARG7 family.</text>
</comment>
<name>A0ABQ8HAM2_9ROSI</name>
<organism evidence="4 5">
    <name type="scientific">Xanthoceras sorbifolium</name>
    <dbReference type="NCBI Taxonomy" id="99658"/>
    <lineage>
        <taxon>Eukaryota</taxon>
        <taxon>Viridiplantae</taxon>
        <taxon>Streptophyta</taxon>
        <taxon>Embryophyta</taxon>
        <taxon>Tracheophyta</taxon>
        <taxon>Spermatophyta</taxon>
        <taxon>Magnoliopsida</taxon>
        <taxon>eudicotyledons</taxon>
        <taxon>Gunneridae</taxon>
        <taxon>Pentapetalae</taxon>
        <taxon>rosids</taxon>
        <taxon>malvids</taxon>
        <taxon>Sapindales</taxon>
        <taxon>Sapindaceae</taxon>
        <taxon>Xanthoceroideae</taxon>
        <taxon>Xanthoceras</taxon>
    </lineage>
</organism>
<gene>
    <name evidence="4" type="ORF">JRO89_XS12G0025200</name>
</gene>
<dbReference type="InterPro" id="IPR003676">
    <property type="entry name" value="SAUR_fam"/>
</dbReference>
<keyword evidence="2" id="KW-0217">Developmental protein</keyword>
<dbReference type="PANTHER" id="PTHR31374">
    <property type="entry name" value="AUXIN-INDUCED PROTEIN-LIKE-RELATED"/>
    <property type="match status" value="1"/>
</dbReference>
<evidence type="ECO:0000256" key="3">
    <source>
        <dbReference type="ARBA" id="ARBA00022604"/>
    </source>
</evidence>
<sequence length="237" mass="26907">MVIINMRHFVEKLQKGFSLFSSADHHRVAADDEELLEVATMVAEDVKEGHFVVFAVKGEETQRFVVDLRYLTNPAFLRLLELAKEEYGFKQKGALKVPCRPHEVFVEKLQKGFSLLAPPPRGPDHDDDQEEEILEEVATTMVPDDVKEGHFVVFAVKGEETQRFVIELGFLTNPAFLRLLEQAEEEYGFKQKGALTVPCRPQELQTILQVQDHRCDDIISDGAGNWPACNSSMLESY</sequence>
<evidence type="ECO:0000313" key="4">
    <source>
        <dbReference type="EMBL" id="KAH7553548.1"/>
    </source>
</evidence>
<comment type="caution">
    <text evidence="4">The sequence shown here is derived from an EMBL/GenBank/DDBJ whole genome shotgun (WGS) entry which is preliminary data.</text>
</comment>
<dbReference type="Pfam" id="PF02519">
    <property type="entry name" value="Auxin_inducible"/>
    <property type="match status" value="2"/>
</dbReference>
<dbReference type="EMBL" id="JAFEMO010000012">
    <property type="protein sequence ID" value="KAH7553548.1"/>
    <property type="molecule type" value="Genomic_DNA"/>
</dbReference>
<dbReference type="PANTHER" id="PTHR31374:SF19">
    <property type="entry name" value="F8A24.8 PROTEIN"/>
    <property type="match status" value="1"/>
</dbReference>
<accession>A0ABQ8HAM2</accession>
<dbReference type="Proteomes" id="UP000827721">
    <property type="component" value="Unassembled WGS sequence"/>
</dbReference>
<evidence type="ECO:0000256" key="1">
    <source>
        <dbReference type="ARBA" id="ARBA00006974"/>
    </source>
</evidence>
<protein>
    <submittedName>
        <fullName evidence="4">Uncharacterized protein</fullName>
    </submittedName>
</protein>
<evidence type="ECO:0000256" key="2">
    <source>
        <dbReference type="ARBA" id="ARBA00022473"/>
    </source>
</evidence>
<keyword evidence="5" id="KW-1185">Reference proteome</keyword>
<evidence type="ECO:0000313" key="5">
    <source>
        <dbReference type="Proteomes" id="UP000827721"/>
    </source>
</evidence>
<proteinExistence type="inferred from homology"/>
<keyword evidence="3" id="KW-0341">Growth regulation</keyword>
<reference evidence="4 5" key="1">
    <citation type="submission" date="2021-02" db="EMBL/GenBank/DDBJ databases">
        <title>Plant Genome Project.</title>
        <authorList>
            <person name="Zhang R.-G."/>
        </authorList>
    </citation>
    <scope>NUCLEOTIDE SEQUENCE [LARGE SCALE GENOMIC DNA]</scope>
    <source>
        <tissue evidence="4">Leaves</tissue>
    </source>
</reference>